<comment type="subunit">
    <text evidence="9">Homodimer.</text>
</comment>
<name>A0A6P1MPB7_9FIRM</name>
<feature type="binding site" evidence="9">
    <location>
        <position position="49"/>
    </location>
    <ligand>
        <name>substrate</name>
    </ligand>
</feature>
<feature type="binding site" evidence="9">
    <location>
        <position position="62"/>
    </location>
    <ligand>
        <name>Mg(2+)</name>
        <dbReference type="ChEBI" id="CHEBI:18420"/>
    </ligand>
</feature>
<evidence type="ECO:0000256" key="1">
    <source>
        <dbReference type="ARBA" id="ARBA00022490"/>
    </source>
</evidence>
<sequence length="247" mass="27389">MGTNIFNNKKGIFITATGTDAGKTYVSGLIVKYLREKNVNAGYYKPALSGAYVKNGRLVPGDAEYVCRVADLPRSPVDLVSYIFEPAVSPHLAAKIEQDRIHKNCHYITHRNRTPYIEKNVILQHFNKLSEEYDFLVVEGCGGILCPLRTPNTSLPNKLQSNSELLMLPDIIKMLGLDIIIVADAGLGTINLVLLTVAYARQENISIAGIILNNFDGNNLLHKDNKKQIEFLTNLPVLDCIPTLHSK</sequence>
<dbReference type="HAMAP" id="MF_00336">
    <property type="entry name" value="BioD"/>
    <property type="match status" value="1"/>
</dbReference>
<keyword evidence="7 9" id="KW-0460">Magnesium</keyword>
<dbReference type="GO" id="GO:0005829">
    <property type="term" value="C:cytosol"/>
    <property type="evidence" value="ECO:0007669"/>
    <property type="project" value="TreeGrafter"/>
</dbReference>
<comment type="pathway">
    <text evidence="9">Cofactor biosynthesis; biotin biosynthesis; biotin from 7,8-diaminononanoate: step 1/2.</text>
</comment>
<gene>
    <name evidence="9 10" type="primary">bioD</name>
    <name evidence="10" type="ORF">Ami3637_10840</name>
</gene>
<keyword evidence="3 9" id="KW-0479">Metal-binding</keyword>
<evidence type="ECO:0000256" key="5">
    <source>
        <dbReference type="ARBA" id="ARBA00022756"/>
    </source>
</evidence>
<evidence type="ECO:0000313" key="10">
    <source>
        <dbReference type="EMBL" id="QHI72835.1"/>
    </source>
</evidence>
<evidence type="ECO:0000256" key="4">
    <source>
        <dbReference type="ARBA" id="ARBA00022741"/>
    </source>
</evidence>
<reference evidence="10 11" key="1">
    <citation type="submission" date="2020-01" db="EMBL/GenBank/DDBJ databases">
        <title>Genomic analysis of Aminipila sp. CBA3637.</title>
        <authorList>
            <person name="Kim Y.B."/>
            <person name="Roh S.W."/>
        </authorList>
    </citation>
    <scope>NUCLEOTIDE SEQUENCE [LARGE SCALE GENOMIC DNA]</scope>
    <source>
        <strain evidence="10 11">CBA3637</strain>
    </source>
</reference>
<dbReference type="CDD" id="cd03109">
    <property type="entry name" value="DTBS"/>
    <property type="match status" value="1"/>
</dbReference>
<evidence type="ECO:0000256" key="9">
    <source>
        <dbReference type="HAMAP-Rule" id="MF_00336"/>
    </source>
</evidence>
<feature type="binding site" evidence="9">
    <location>
        <begin position="139"/>
        <end position="142"/>
    </location>
    <ligand>
        <name>ATP</name>
        <dbReference type="ChEBI" id="CHEBI:30616"/>
    </ligand>
</feature>
<dbReference type="Gene3D" id="3.40.50.300">
    <property type="entry name" value="P-loop containing nucleotide triphosphate hydrolases"/>
    <property type="match status" value="1"/>
</dbReference>
<dbReference type="InterPro" id="IPR004472">
    <property type="entry name" value="DTB_synth_BioD"/>
</dbReference>
<comment type="similarity">
    <text evidence="9">Belongs to the dethiobiotin synthetase family.</text>
</comment>
<dbReference type="GO" id="GO:0005524">
    <property type="term" value="F:ATP binding"/>
    <property type="evidence" value="ECO:0007669"/>
    <property type="project" value="UniProtKB-UniRule"/>
</dbReference>
<dbReference type="AlphaFoldDB" id="A0A6P1MPB7"/>
<dbReference type="GO" id="GO:0009102">
    <property type="term" value="P:biotin biosynthetic process"/>
    <property type="evidence" value="ECO:0007669"/>
    <property type="project" value="UniProtKB-UniRule"/>
</dbReference>
<evidence type="ECO:0000256" key="6">
    <source>
        <dbReference type="ARBA" id="ARBA00022840"/>
    </source>
</evidence>
<dbReference type="PANTHER" id="PTHR43210">
    <property type="entry name" value="DETHIOBIOTIN SYNTHETASE"/>
    <property type="match status" value="1"/>
</dbReference>
<evidence type="ECO:0000313" key="11">
    <source>
        <dbReference type="Proteomes" id="UP000463883"/>
    </source>
</evidence>
<comment type="catalytic activity">
    <reaction evidence="9">
        <text>(7R,8S)-7,8-diammoniononanoate + CO2 + ATP = (4R,5S)-dethiobiotin + ADP + phosphate + 3 H(+)</text>
        <dbReference type="Rhea" id="RHEA:15805"/>
        <dbReference type="ChEBI" id="CHEBI:15378"/>
        <dbReference type="ChEBI" id="CHEBI:16526"/>
        <dbReference type="ChEBI" id="CHEBI:30616"/>
        <dbReference type="ChEBI" id="CHEBI:43474"/>
        <dbReference type="ChEBI" id="CHEBI:149469"/>
        <dbReference type="ChEBI" id="CHEBI:149473"/>
        <dbReference type="ChEBI" id="CHEBI:456216"/>
        <dbReference type="EC" id="6.3.3.3"/>
    </reaction>
</comment>
<comment type="catalytic activity">
    <reaction evidence="8">
        <text>(7R,8S)-8-amino-7-(carboxyamino)nonanoate + ATP = (4R,5S)-dethiobiotin + ADP + phosphate + H(+)</text>
        <dbReference type="Rhea" id="RHEA:63684"/>
        <dbReference type="ChEBI" id="CHEBI:15378"/>
        <dbReference type="ChEBI" id="CHEBI:30616"/>
        <dbReference type="ChEBI" id="CHEBI:43474"/>
        <dbReference type="ChEBI" id="CHEBI:149470"/>
        <dbReference type="ChEBI" id="CHEBI:149473"/>
        <dbReference type="ChEBI" id="CHEBI:456216"/>
    </reaction>
</comment>
<evidence type="ECO:0000256" key="3">
    <source>
        <dbReference type="ARBA" id="ARBA00022723"/>
    </source>
</evidence>
<dbReference type="EMBL" id="CP047591">
    <property type="protein sequence ID" value="QHI72835.1"/>
    <property type="molecule type" value="Genomic_DNA"/>
</dbReference>
<dbReference type="Proteomes" id="UP000463883">
    <property type="component" value="Chromosome"/>
</dbReference>
<organism evidence="10 11">
    <name type="scientific">Aminipila terrae</name>
    <dbReference type="NCBI Taxonomy" id="2697030"/>
    <lineage>
        <taxon>Bacteria</taxon>
        <taxon>Bacillati</taxon>
        <taxon>Bacillota</taxon>
        <taxon>Clostridia</taxon>
        <taxon>Peptostreptococcales</taxon>
        <taxon>Anaerovoracaceae</taxon>
        <taxon>Aminipila</taxon>
    </lineage>
</organism>
<keyword evidence="1 9" id="KW-0963">Cytoplasm</keyword>
<dbReference type="RefSeq" id="WP_162362602.1">
    <property type="nucleotide sequence ID" value="NZ_CP047591.1"/>
</dbReference>
<evidence type="ECO:0000256" key="2">
    <source>
        <dbReference type="ARBA" id="ARBA00022598"/>
    </source>
</evidence>
<dbReference type="PIRSF" id="PIRSF006755">
    <property type="entry name" value="DTB_synth"/>
    <property type="match status" value="1"/>
</dbReference>
<dbReference type="GO" id="GO:0004141">
    <property type="term" value="F:dethiobiotin synthase activity"/>
    <property type="evidence" value="ECO:0007669"/>
    <property type="project" value="UniProtKB-UniRule"/>
</dbReference>
<dbReference type="Pfam" id="PF13500">
    <property type="entry name" value="AAA_26"/>
    <property type="match status" value="1"/>
</dbReference>
<comment type="cofactor">
    <cofactor evidence="9">
        <name>Mg(2+)</name>
        <dbReference type="ChEBI" id="CHEBI:18420"/>
    </cofactor>
</comment>
<dbReference type="NCBIfam" id="TIGR00347">
    <property type="entry name" value="bioD"/>
    <property type="match status" value="1"/>
</dbReference>
<dbReference type="UniPathway" id="UPA00078">
    <property type="reaction ID" value="UER00161"/>
</dbReference>
<feature type="binding site" evidence="9">
    <location>
        <position position="139"/>
    </location>
    <ligand>
        <name>Mg(2+)</name>
        <dbReference type="ChEBI" id="CHEBI:18420"/>
    </ligand>
</feature>
<evidence type="ECO:0000256" key="7">
    <source>
        <dbReference type="ARBA" id="ARBA00022842"/>
    </source>
</evidence>
<feature type="active site" evidence="9">
    <location>
        <position position="45"/>
    </location>
</feature>
<feature type="binding site" evidence="9">
    <location>
        <position position="24"/>
    </location>
    <ligand>
        <name>Mg(2+)</name>
        <dbReference type="ChEBI" id="CHEBI:18420"/>
    </ligand>
</feature>
<comment type="function">
    <text evidence="9">Catalyzes a mechanistically unusual reaction, the ATP-dependent insertion of CO2 between the N7 and N8 nitrogen atoms of 7,8-diaminopelargonic acid (DAPA, also called 7,8-diammoniononanoate) to form a ureido ring.</text>
</comment>
<proteinExistence type="inferred from homology"/>
<evidence type="ECO:0000256" key="8">
    <source>
        <dbReference type="ARBA" id="ARBA00047386"/>
    </source>
</evidence>
<protein>
    <recommendedName>
        <fullName evidence="9">ATP-dependent dethiobiotin synthetase BioD</fullName>
        <ecNumber evidence="9">6.3.3.3</ecNumber>
    </recommendedName>
    <alternativeName>
        <fullName evidence="9">DTB synthetase</fullName>
        <shortName evidence="9">DTBS</shortName>
    </alternativeName>
    <alternativeName>
        <fullName evidence="9">Dethiobiotin synthase</fullName>
    </alternativeName>
</protein>
<keyword evidence="2 9" id="KW-0436">Ligase</keyword>
<dbReference type="EC" id="6.3.3.3" evidence="9"/>
<accession>A0A6P1MPB7</accession>
<dbReference type="SUPFAM" id="SSF52540">
    <property type="entry name" value="P-loop containing nucleoside triphosphate hydrolases"/>
    <property type="match status" value="1"/>
</dbReference>
<keyword evidence="11" id="KW-1185">Reference proteome</keyword>
<dbReference type="PANTHER" id="PTHR43210:SF2">
    <property type="entry name" value="ATP-DEPENDENT DETHIOBIOTIN SYNTHETASE BIOD 2"/>
    <property type="match status" value="1"/>
</dbReference>
<feature type="binding site" evidence="9">
    <location>
        <begin position="213"/>
        <end position="214"/>
    </location>
    <ligand>
        <name>ATP</name>
        <dbReference type="ChEBI" id="CHEBI:30616"/>
    </ligand>
</feature>
<dbReference type="KEGG" id="amic:Ami3637_10840"/>
<dbReference type="InterPro" id="IPR027417">
    <property type="entry name" value="P-loop_NTPase"/>
</dbReference>
<keyword evidence="6 9" id="KW-0067">ATP-binding</keyword>
<comment type="caution">
    <text evidence="9">Lacks conserved residue(s) required for the propagation of feature annotation.</text>
</comment>
<comment type="subcellular location">
    <subcellularLocation>
        <location evidence="9">Cytoplasm</location>
    </subcellularLocation>
</comment>
<keyword evidence="4 9" id="KW-0547">Nucleotide-binding</keyword>
<feature type="binding site" evidence="9">
    <location>
        <begin position="20"/>
        <end position="25"/>
    </location>
    <ligand>
        <name>ATP</name>
        <dbReference type="ChEBI" id="CHEBI:30616"/>
    </ligand>
</feature>
<feature type="binding site" evidence="9">
    <location>
        <position position="62"/>
    </location>
    <ligand>
        <name>ATP</name>
        <dbReference type="ChEBI" id="CHEBI:30616"/>
    </ligand>
</feature>
<keyword evidence="5 9" id="KW-0093">Biotin biosynthesis</keyword>
<dbReference type="GO" id="GO:0000287">
    <property type="term" value="F:magnesium ion binding"/>
    <property type="evidence" value="ECO:0007669"/>
    <property type="project" value="UniProtKB-UniRule"/>
</dbReference>